<keyword evidence="2" id="KW-1185">Reference proteome</keyword>
<dbReference type="Pfam" id="PF09425">
    <property type="entry name" value="Jas_motif"/>
    <property type="match status" value="1"/>
</dbReference>
<proteinExistence type="predicted"/>
<dbReference type="InterPro" id="IPR018467">
    <property type="entry name" value="CCT_CS"/>
</dbReference>
<dbReference type="AlphaFoldDB" id="A0A8X8WYW0"/>
<dbReference type="Proteomes" id="UP000298416">
    <property type="component" value="Unassembled WGS sequence"/>
</dbReference>
<evidence type="ECO:0000313" key="2">
    <source>
        <dbReference type="Proteomes" id="UP000298416"/>
    </source>
</evidence>
<dbReference type="EMBL" id="PNBA02000013">
    <property type="protein sequence ID" value="KAG6403297.1"/>
    <property type="molecule type" value="Genomic_DNA"/>
</dbReference>
<accession>A0A8X8WYW0</accession>
<evidence type="ECO:0000313" key="1">
    <source>
        <dbReference type="EMBL" id="KAG6403297.1"/>
    </source>
</evidence>
<organism evidence="1">
    <name type="scientific">Salvia splendens</name>
    <name type="common">Scarlet sage</name>
    <dbReference type="NCBI Taxonomy" id="180675"/>
    <lineage>
        <taxon>Eukaryota</taxon>
        <taxon>Viridiplantae</taxon>
        <taxon>Streptophyta</taxon>
        <taxon>Embryophyta</taxon>
        <taxon>Tracheophyta</taxon>
        <taxon>Spermatophyta</taxon>
        <taxon>Magnoliopsida</taxon>
        <taxon>eudicotyledons</taxon>
        <taxon>Gunneridae</taxon>
        <taxon>Pentapetalae</taxon>
        <taxon>asterids</taxon>
        <taxon>lamiids</taxon>
        <taxon>Lamiales</taxon>
        <taxon>Lamiaceae</taxon>
        <taxon>Nepetoideae</taxon>
        <taxon>Mentheae</taxon>
        <taxon>Salviinae</taxon>
        <taxon>Salvia</taxon>
        <taxon>Salvia subgen. Calosphace</taxon>
        <taxon>core Calosphace</taxon>
    </lineage>
</organism>
<protein>
    <submittedName>
        <fullName evidence="1">Uncharacterized protein</fullName>
    </submittedName>
</protein>
<comment type="caution">
    <text evidence="1">The sequence shown here is derived from an EMBL/GenBank/DDBJ whole genome shotgun (WGS) entry which is preliminary data.</text>
</comment>
<reference evidence="1" key="2">
    <citation type="submission" date="2020-08" db="EMBL/GenBank/DDBJ databases">
        <title>Plant Genome Project.</title>
        <authorList>
            <person name="Zhang R.-G."/>
        </authorList>
    </citation>
    <scope>NUCLEOTIDE SEQUENCE</scope>
    <source>
        <strain evidence="1">Huo1</strain>
        <tissue evidence="1">Leaf</tissue>
    </source>
</reference>
<sequence>MEIDFLGLNSSNYKLEQGNLKYPFLDPAGGVETSLSLSTSSSFNFSDKKKWEFASNEDEMQSSYDTICGLDKSHVTEQPSLLLVARPAFLQASGGGGFRYDVNDAATPNLRNLSLSAETNGYNTGNASNGISTGGHTPTVAMARRATLARFLEKRLHRYKTLQNVRNDNYDMPKNNQATLATAWLAVRELGDKSRLRAERSFVKQ</sequence>
<name>A0A8X8WYW0_SALSN</name>
<reference evidence="1" key="1">
    <citation type="submission" date="2018-01" db="EMBL/GenBank/DDBJ databases">
        <authorList>
            <person name="Mao J.F."/>
        </authorList>
    </citation>
    <scope>NUCLEOTIDE SEQUENCE</scope>
    <source>
        <strain evidence="1">Huo1</strain>
        <tissue evidence="1">Leaf</tissue>
    </source>
</reference>
<gene>
    <name evidence="1" type="ORF">SASPL_135514</name>
</gene>